<evidence type="ECO:0000313" key="3">
    <source>
        <dbReference type="WBParaSite" id="Pan_g20018.t1"/>
    </source>
</evidence>
<accession>A0A7E4VEW4</accession>
<organism evidence="2 3">
    <name type="scientific">Panagrellus redivivus</name>
    <name type="common">Microworm</name>
    <dbReference type="NCBI Taxonomy" id="6233"/>
    <lineage>
        <taxon>Eukaryota</taxon>
        <taxon>Metazoa</taxon>
        <taxon>Ecdysozoa</taxon>
        <taxon>Nematoda</taxon>
        <taxon>Chromadorea</taxon>
        <taxon>Rhabditida</taxon>
        <taxon>Tylenchina</taxon>
        <taxon>Panagrolaimomorpha</taxon>
        <taxon>Panagrolaimoidea</taxon>
        <taxon>Panagrolaimidae</taxon>
        <taxon>Panagrellus</taxon>
    </lineage>
</organism>
<evidence type="ECO:0000256" key="1">
    <source>
        <dbReference type="SAM" id="SignalP"/>
    </source>
</evidence>
<dbReference type="Proteomes" id="UP000492821">
    <property type="component" value="Unassembled WGS sequence"/>
</dbReference>
<proteinExistence type="predicted"/>
<name>A0A7E4VEW4_PANRE</name>
<evidence type="ECO:0000313" key="2">
    <source>
        <dbReference type="Proteomes" id="UP000492821"/>
    </source>
</evidence>
<reference evidence="2" key="1">
    <citation type="journal article" date="2013" name="Genetics">
        <title>The draft genome and transcriptome of Panagrellus redivivus are shaped by the harsh demands of a free-living lifestyle.</title>
        <authorList>
            <person name="Srinivasan J."/>
            <person name="Dillman A.R."/>
            <person name="Macchietto M.G."/>
            <person name="Heikkinen L."/>
            <person name="Lakso M."/>
            <person name="Fracchia K.M."/>
            <person name="Antoshechkin I."/>
            <person name="Mortazavi A."/>
            <person name="Wong G."/>
            <person name="Sternberg P.W."/>
        </authorList>
    </citation>
    <scope>NUCLEOTIDE SEQUENCE [LARGE SCALE GENOMIC DNA]</scope>
    <source>
        <strain evidence="2">MT8872</strain>
    </source>
</reference>
<keyword evidence="2" id="KW-1185">Reference proteome</keyword>
<sequence length="367" mass="40394">MLRKVVTFLVIACVLGFETHTFLQNTRSDGGAELDFVIPDGVDPEDPYTLLSETAAINAQIEALFVQIADYTAHFNNVTGPEAEDITEFNQELERARGDLDIFTTQLEALTNATKELTDAESAFTSQLSCLAKSECHPIPVTTTLGPAPGYNCSANPDALTKTVTGANQTGSFSFPIRYEFEAGCELTLTSKQINGLYYDFTVTDFAAYTSESSLTVNGVNGQNFTITEVGIYSNYTDWEYTIIPVGQLRFTLTYSTRDMCQNYDCANGHCIVDRTNNQQTCVCDGCYQLGPSKKCTIPKPSPCIYYGDACTGGTCAADDKCEYYCVCPGVDPECTTNKWCVAGDPTCNPPTKFGPIQPQKKWWYWF</sequence>
<feature type="chain" id="PRO_5028860055" evidence="1">
    <location>
        <begin position="17"/>
        <end position="367"/>
    </location>
</feature>
<dbReference type="WBParaSite" id="Pan_g20018.t1">
    <property type="protein sequence ID" value="Pan_g20018.t1"/>
    <property type="gene ID" value="Pan_g20018"/>
</dbReference>
<feature type="signal peptide" evidence="1">
    <location>
        <begin position="1"/>
        <end position="16"/>
    </location>
</feature>
<protein>
    <submittedName>
        <fullName evidence="3">CUB domain-containing protein</fullName>
    </submittedName>
</protein>
<keyword evidence="1" id="KW-0732">Signal</keyword>
<reference evidence="3" key="2">
    <citation type="submission" date="2020-10" db="UniProtKB">
        <authorList>
            <consortium name="WormBaseParasite"/>
        </authorList>
    </citation>
    <scope>IDENTIFICATION</scope>
</reference>
<dbReference type="AlphaFoldDB" id="A0A7E4VEW4"/>